<protein>
    <recommendedName>
        <fullName evidence="5">Lipoprotein SmpA/OmlA domain-containing protein</fullName>
    </recommendedName>
</protein>
<reference evidence="3 4" key="1">
    <citation type="submission" date="2017-11" db="EMBL/GenBank/DDBJ databases">
        <title>Xanthomonas prunicola sp. nov., a novel pathogen that affects nectarine (Prunus persica var. nectarine) trees.</title>
        <authorList>
            <person name="Lopez M."/>
            <person name="Lopez-Soriano P."/>
            <person name="Garita-Cambronero J."/>
            <person name="Beltran C."/>
            <person name="Taghouti G."/>
            <person name="Portier P."/>
            <person name="Cubero J."/>
            <person name="Fischer-Le Saux M."/>
            <person name="Marco-Noales E."/>
        </authorList>
    </citation>
    <scope>NUCLEOTIDE SEQUENCE [LARGE SCALE GENOMIC DNA]</scope>
    <source>
        <strain evidence="1 3">CFBP8353</strain>
        <strain evidence="2 4">CFBP8354</strain>
    </source>
</reference>
<evidence type="ECO:0000313" key="1">
    <source>
        <dbReference type="EMBL" id="PKV11567.1"/>
    </source>
</evidence>
<organism evidence="1 3">
    <name type="scientific">Xanthomonas prunicola</name>
    <dbReference type="NCBI Taxonomy" id="2053930"/>
    <lineage>
        <taxon>Bacteria</taxon>
        <taxon>Pseudomonadati</taxon>
        <taxon>Pseudomonadota</taxon>
        <taxon>Gammaproteobacteria</taxon>
        <taxon>Lysobacterales</taxon>
        <taxon>Lysobacteraceae</taxon>
        <taxon>Xanthomonas</taxon>
    </lineage>
</organism>
<evidence type="ECO:0000313" key="4">
    <source>
        <dbReference type="Proteomes" id="UP000233748"/>
    </source>
</evidence>
<dbReference type="Proteomes" id="UP000233720">
    <property type="component" value="Unassembled WGS sequence"/>
</dbReference>
<sequence>MMASAKAVIYVGMRKEDVLTLLGPPDDSEDAGSTPTDVYHLGMSPYAGDTQAYDLTYKDGKVVSHHTVQG</sequence>
<dbReference type="Proteomes" id="UP000233748">
    <property type="component" value="Unassembled WGS sequence"/>
</dbReference>
<evidence type="ECO:0000313" key="2">
    <source>
        <dbReference type="EMBL" id="PKV15636.1"/>
    </source>
</evidence>
<keyword evidence="4" id="KW-1185">Reference proteome</keyword>
<evidence type="ECO:0008006" key="5">
    <source>
        <dbReference type="Google" id="ProtNLM"/>
    </source>
</evidence>
<dbReference type="EMBL" id="PHKW01000007">
    <property type="protein sequence ID" value="PKV15636.1"/>
    <property type="molecule type" value="Genomic_DNA"/>
</dbReference>
<gene>
    <name evidence="1" type="ORF">XpruCFBP8353_17255</name>
    <name evidence="2" type="ORF">XpruCFBP8354_18375</name>
</gene>
<accession>A0A2N3RGF0</accession>
<dbReference type="EMBL" id="PHKV01000006">
    <property type="protein sequence ID" value="PKV11567.1"/>
    <property type="molecule type" value="Genomic_DNA"/>
</dbReference>
<name>A0A2N3RGF0_9XANT</name>
<evidence type="ECO:0000313" key="3">
    <source>
        <dbReference type="Proteomes" id="UP000233720"/>
    </source>
</evidence>
<comment type="caution">
    <text evidence="1">The sequence shown here is derived from an EMBL/GenBank/DDBJ whole genome shotgun (WGS) entry which is preliminary data.</text>
</comment>
<proteinExistence type="predicted"/>
<dbReference type="AlphaFoldDB" id="A0A2N3RGF0"/>